<evidence type="ECO:0000313" key="9">
    <source>
        <dbReference type="Proteomes" id="UP001266357"/>
    </source>
</evidence>
<dbReference type="InterPro" id="IPR015942">
    <property type="entry name" value="Asp/Glu/hydantoin_racemase"/>
</dbReference>
<evidence type="ECO:0000256" key="1">
    <source>
        <dbReference type="ARBA" id="ARBA00001602"/>
    </source>
</evidence>
<comment type="function">
    <text evidence="7">Provides the (R)-glutamate required for cell wall biosynthesis.</text>
</comment>
<keyword evidence="3 7" id="KW-0133">Cell shape</keyword>
<dbReference type="Proteomes" id="UP001266357">
    <property type="component" value="Unassembled WGS sequence"/>
</dbReference>
<accession>A0ABU2ZWQ3</accession>
<keyword evidence="9" id="KW-1185">Reference proteome</keyword>
<dbReference type="Gene3D" id="3.40.50.1860">
    <property type="match status" value="2"/>
</dbReference>
<keyword evidence="6 7" id="KW-0961">Cell wall biogenesis/degradation</keyword>
<keyword evidence="5 7" id="KW-0413">Isomerase</keyword>
<feature type="binding site" evidence="7">
    <location>
        <begin position="18"/>
        <end position="19"/>
    </location>
    <ligand>
        <name>substrate</name>
    </ligand>
</feature>
<gene>
    <name evidence="7 8" type="primary">murI</name>
    <name evidence="8" type="ORF">RM573_02045</name>
</gene>
<feature type="binding site" evidence="7">
    <location>
        <begin position="50"/>
        <end position="51"/>
    </location>
    <ligand>
        <name>substrate</name>
    </ligand>
</feature>
<name>A0ABU2ZWQ3_9GAMM</name>
<dbReference type="EC" id="5.1.1.3" evidence="2 7"/>
<dbReference type="PROSITE" id="PS00923">
    <property type="entry name" value="ASP_GLU_RACEMASE_1"/>
    <property type="match status" value="1"/>
</dbReference>
<comment type="similarity">
    <text evidence="7">Belongs to the aspartate/glutamate racemases family.</text>
</comment>
<dbReference type="Pfam" id="PF01177">
    <property type="entry name" value="Asp_Glu_race"/>
    <property type="match status" value="1"/>
</dbReference>
<evidence type="ECO:0000256" key="4">
    <source>
        <dbReference type="ARBA" id="ARBA00022984"/>
    </source>
</evidence>
<dbReference type="PANTHER" id="PTHR21198">
    <property type="entry name" value="GLUTAMATE RACEMASE"/>
    <property type="match status" value="1"/>
</dbReference>
<dbReference type="InterPro" id="IPR001920">
    <property type="entry name" value="Asp/Glu_race"/>
</dbReference>
<reference evidence="8 9" key="1">
    <citation type="submission" date="2023-09" db="EMBL/GenBank/DDBJ databases">
        <authorList>
            <person name="Rey-Velasco X."/>
        </authorList>
    </citation>
    <scope>NUCLEOTIDE SEQUENCE [LARGE SCALE GENOMIC DNA]</scope>
    <source>
        <strain evidence="8 9">W431</strain>
    </source>
</reference>
<proteinExistence type="inferred from homology"/>
<protein>
    <recommendedName>
        <fullName evidence="2 7">Glutamate racemase</fullName>
        <ecNumber evidence="2 7">5.1.1.3</ecNumber>
    </recommendedName>
</protein>
<comment type="catalytic activity">
    <reaction evidence="1 7">
        <text>L-glutamate = D-glutamate</text>
        <dbReference type="Rhea" id="RHEA:12813"/>
        <dbReference type="ChEBI" id="CHEBI:29985"/>
        <dbReference type="ChEBI" id="CHEBI:29986"/>
        <dbReference type="EC" id="5.1.1.3"/>
    </reaction>
</comment>
<dbReference type="InterPro" id="IPR033134">
    <property type="entry name" value="Asp/Glu_racemase_AS_2"/>
</dbReference>
<dbReference type="RefSeq" id="WP_311576443.1">
    <property type="nucleotide sequence ID" value="NZ_JAVRIF010000001.1"/>
</dbReference>
<dbReference type="InterPro" id="IPR004391">
    <property type="entry name" value="Glu_race"/>
</dbReference>
<sequence>MPSDTFTHNTNAPIGIFDSGVGGLSIAKRISEHLPNEQLIYFADSQFAPYGDISNQQIIERVNFIADTLITKQCKAIVIACNTATVNAIDQLRNRVTLPIIGVEPAIKPAARISTTQKIGILVTQATANNARFLALVEQYKNGAQVFIQPCLGLVELIEQGLQTSDKFIHLLEQYLAPLIAQGIDTLVLGCTHYPFMSEAIKKIMPSGIELIETATPVSEQLKRQLIKHHLLAKKTSNLAHQFYSSSETPTQNKIFSQLWGTSINVELYK</sequence>
<dbReference type="PROSITE" id="PS00924">
    <property type="entry name" value="ASP_GLU_RACEMASE_2"/>
    <property type="match status" value="1"/>
</dbReference>
<feature type="binding site" evidence="7">
    <location>
        <begin position="192"/>
        <end position="193"/>
    </location>
    <ligand>
        <name>substrate</name>
    </ligand>
</feature>
<evidence type="ECO:0000256" key="5">
    <source>
        <dbReference type="ARBA" id="ARBA00023235"/>
    </source>
</evidence>
<evidence type="ECO:0000256" key="3">
    <source>
        <dbReference type="ARBA" id="ARBA00022960"/>
    </source>
</evidence>
<evidence type="ECO:0000256" key="2">
    <source>
        <dbReference type="ARBA" id="ARBA00013090"/>
    </source>
</evidence>
<dbReference type="PANTHER" id="PTHR21198:SF2">
    <property type="entry name" value="GLUTAMATE RACEMASE"/>
    <property type="match status" value="1"/>
</dbReference>
<dbReference type="GO" id="GO:0008881">
    <property type="term" value="F:glutamate racemase activity"/>
    <property type="evidence" value="ECO:0007669"/>
    <property type="project" value="UniProtKB-EC"/>
</dbReference>
<feature type="active site" description="Proton donor/acceptor" evidence="7">
    <location>
        <position position="81"/>
    </location>
</feature>
<dbReference type="SUPFAM" id="SSF53681">
    <property type="entry name" value="Aspartate/glutamate racemase"/>
    <property type="match status" value="2"/>
</dbReference>
<organism evidence="8 9">
    <name type="scientific">Thalassotalea castellviae</name>
    <dbReference type="NCBI Taxonomy" id="3075612"/>
    <lineage>
        <taxon>Bacteria</taxon>
        <taxon>Pseudomonadati</taxon>
        <taxon>Pseudomonadota</taxon>
        <taxon>Gammaproteobacteria</taxon>
        <taxon>Alteromonadales</taxon>
        <taxon>Colwelliaceae</taxon>
        <taxon>Thalassotalea</taxon>
    </lineage>
</organism>
<dbReference type="HAMAP" id="MF_00258">
    <property type="entry name" value="Glu_racemase"/>
    <property type="match status" value="1"/>
</dbReference>
<evidence type="ECO:0000256" key="7">
    <source>
        <dbReference type="HAMAP-Rule" id="MF_00258"/>
    </source>
</evidence>
<feature type="binding site" evidence="7">
    <location>
        <begin position="82"/>
        <end position="83"/>
    </location>
    <ligand>
        <name>substrate</name>
    </ligand>
</feature>
<comment type="pathway">
    <text evidence="7">Cell wall biogenesis; peptidoglycan biosynthesis.</text>
</comment>
<dbReference type="EMBL" id="JAVRIF010000001">
    <property type="protein sequence ID" value="MDT0602365.1"/>
    <property type="molecule type" value="Genomic_DNA"/>
</dbReference>
<keyword evidence="4 7" id="KW-0573">Peptidoglycan synthesis</keyword>
<evidence type="ECO:0000256" key="6">
    <source>
        <dbReference type="ARBA" id="ARBA00023316"/>
    </source>
</evidence>
<feature type="active site" description="Proton donor/acceptor" evidence="7">
    <location>
        <position position="191"/>
    </location>
</feature>
<dbReference type="InterPro" id="IPR018187">
    <property type="entry name" value="Asp/Glu_racemase_AS_1"/>
</dbReference>
<dbReference type="NCBIfam" id="TIGR00067">
    <property type="entry name" value="glut_race"/>
    <property type="match status" value="1"/>
</dbReference>
<comment type="caution">
    <text evidence="8">The sequence shown here is derived from an EMBL/GenBank/DDBJ whole genome shotgun (WGS) entry which is preliminary data.</text>
</comment>
<evidence type="ECO:0000313" key="8">
    <source>
        <dbReference type="EMBL" id="MDT0602365.1"/>
    </source>
</evidence>